<comment type="caution">
    <text evidence="4">The sequence shown here is derived from an EMBL/GenBank/DDBJ whole genome shotgun (WGS) entry which is preliminary data.</text>
</comment>
<reference evidence="4" key="1">
    <citation type="journal article" date="2019" name="Sci. Rep.">
        <title>Draft genome of Tanacetum cinerariifolium, the natural source of mosquito coil.</title>
        <authorList>
            <person name="Yamashiro T."/>
            <person name="Shiraishi A."/>
            <person name="Satake H."/>
            <person name="Nakayama K."/>
        </authorList>
    </citation>
    <scope>NUCLEOTIDE SEQUENCE</scope>
</reference>
<organism evidence="4">
    <name type="scientific">Tanacetum cinerariifolium</name>
    <name type="common">Dalmatian daisy</name>
    <name type="synonym">Chrysanthemum cinerariifolium</name>
    <dbReference type="NCBI Taxonomy" id="118510"/>
    <lineage>
        <taxon>Eukaryota</taxon>
        <taxon>Viridiplantae</taxon>
        <taxon>Streptophyta</taxon>
        <taxon>Embryophyta</taxon>
        <taxon>Tracheophyta</taxon>
        <taxon>Spermatophyta</taxon>
        <taxon>Magnoliopsida</taxon>
        <taxon>eudicotyledons</taxon>
        <taxon>Gunneridae</taxon>
        <taxon>Pentapetalae</taxon>
        <taxon>asterids</taxon>
        <taxon>campanulids</taxon>
        <taxon>Asterales</taxon>
        <taxon>Asteraceae</taxon>
        <taxon>Asteroideae</taxon>
        <taxon>Anthemideae</taxon>
        <taxon>Anthemidinae</taxon>
        <taxon>Tanacetum</taxon>
    </lineage>
</organism>
<feature type="domain" description="RRM" evidence="3">
    <location>
        <begin position="78"/>
        <end position="155"/>
    </location>
</feature>
<dbReference type="PROSITE" id="PS50102">
    <property type="entry name" value="RRM"/>
    <property type="match status" value="1"/>
</dbReference>
<keyword evidence="1" id="KW-0694">RNA-binding</keyword>
<dbReference type="SMART" id="SM00360">
    <property type="entry name" value="RRM"/>
    <property type="match status" value="1"/>
</dbReference>
<dbReference type="InterPro" id="IPR000504">
    <property type="entry name" value="RRM_dom"/>
</dbReference>
<evidence type="ECO:0000313" key="4">
    <source>
        <dbReference type="EMBL" id="GEU85870.1"/>
    </source>
</evidence>
<dbReference type="Gene3D" id="3.30.70.330">
    <property type="match status" value="1"/>
</dbReference>
<accession>A0A6L2NII3</accession>
<dbReference type="InterPro" id="IPR012677">
    <property type="entry name" value="Nucleotide-bd_a/b_plait_sf"/>
</dbReference>
<dbReference type="GO" id="GO:0003723">
    <property type="term" value="F:RNA binding"/>
    <property type="evidence" value="ECO:0007669"/>
    <property type="project" value="UniProtKB-UniRule"/>
</dbReference>
<dbReference type="CDD" id="cd00590">
    <property type="entry name" value="RRM_SF"/>
    <property type="match status" value="1"/>
</dbReference>
<dbReference type="Pfam" id="PF00076">
    <property type="entry name" value="RRM_1"/>
    <property type="match status" value="1"/>
</dbReference>
<dbReference type="AlphaFoldDB" id="A0A6L2NII3"/>
<proteinExistence type="predicted"/>
<feature type="region of interest" description="Disordered" evidence="2">
    <location>
        <begin position="414"/>
        <end position="435"/>
    </location>
</feature>
<dbReference type="SUPFAM" id="SSF54928">
    <property type="entry name" value="RNA-binding domain, RBD"/>
    <property type="match status" value="1"/>
</dbReference>
<evidence type="ECO:0000256" key="2">
    <source>
        <dbReference type="SAM" id="MobiDB-lite"/>
    </source>
</evidence>
<evidence type="ECO:0000256" key="1">
    <source>
        <dbReference type="PROSITE-ProRule" id="PRU00176"/>
    </source>
</evidence>
<dbReference type="InterPro" id="IPR035979">
    <property type="entry name" value="RBD_domain_sf"/>
</dbReference>
<sequence length="478" mass="54046">MFDNGLDLCPSRSNSYLPLYFLKDFISLFFGGFCLRLTSLQSKRIVLSVLMGTEDWHEVSRKKHGRSTKEDELAKISISVYLTNFPDSCSAKDLFQLCKTYGHVVDSYIPFKRSKSGKRFGFVRFINVFSVERLVNNLCTLWIGNHRLLANVTRYQRPPANDKASASLGGNQTFPKQVKAPLHRINNSTGHTGRSSFFPISGTTYRPKSHTGSYANVVSGMQGPVISPSPTLVLGDSCLVERDLYRHVMGKVKEFSSIPNLYTILNEEGFSGATLTYMGGMWVMIELDKVVTKEQLLNHLGIKSWCLEIKDAVDDFVSQDRIVWMDIKGNPLKAWSRETFTKIRKKWGETLDLEDNSVTSFGRKRICIMMNHATSILESFKITVKGKIYMVRAKELFTWNPIFKTHKVNDCDSDGESGIEPLLNNGNEVEGDDEYTSDVNEVPETVFEANHSSNLQSKDSVAEQHSADPFDLYDLINK</sequence>
<name>A0A6L2NII3_TANCI</name>
<protein>
    <recommendedName>
        <fullName evidence="3">RRM domain-containing protein</fullName>
    </recommendedName>
</protein>
<dbReference type="EMBL" id="BKCJ010009198">
    <property type="protein sequence ID" value="GEU85870.1"/>
    <property type="molecule type" value="Genomic_DNA"/>
</dbReference>
<gene>
    <name evidence="4" type="ORF">Tci_057848</name>
</gene>
<evidence type="ECO:0000259" key="3">
    <source>
        <dbReference type="PROSITE" id="PS50102"/>
    </source>
</evidence>